<dbReference type="GO" id="GO:0006006">
    <property type="term" value="P:glucose metabolic process"/>
    <property type="evidence" value="ECO:0007669"/>
    <property type="project" value="UniProtKB-KW"/>
</dbReference>
<dbReference type="STRING" id="1576369.SAMN05421753_112147"/>
<feature type="domain" description="Glucose-6-phosphate dehydrogenase NAD-binding" evidence="8">
    <location>
        <begin position="19"/>
        <end position="200"/>
    </location>
</feature>
<sequence>MPALSSPGSDVVMKNPTLMIFGASGDLTARKLIPALFSLCRNGFLPEKMPIVGVARRPKTDQEFRDELKKTLSEDLPAEVMQHWEKFAARLHYIRADLMQTSDFEKLKGDVETLEGQLGLPGERIIYLALSPELFLPSVRGLSAAGMVPPDSSKLRVVVEKPFGRDLASAKALAGDLSKLLLENQIYRIDHYLGKETVQNILLFRFGNAIFEPLFNRNHVDHVQITVAESQGIEGGRGGYYDESGAMRDVLQNHVLQLLCLVAMEPPAKFDADSLRDEKLKVLNTLRPGSNRGVDDWAVAGQYAASSINGEKVKAYVDEDRIAPDSRTETFVALEAKIDNWRWAGVPFYLRTGKRMPERVSEIAIQFKLPPMNLFNTVECEGNICEMVETRPNQLIFRIQPHESIALKFSAKHPGMQYQLQPVDMDFNFDEFETQLPEAYERLLLDVIRGDSTLFTRSDELEAAWAFVDPILKWWSHADHHPILYPAGTWGPKASADLLTRTGRQWRAPKSKQPAK</sequence>
<proteinExistence type="inferred from homology"/>
<feature type="binding site" evidence="7">
    <location>
        <position position="195"/>
    </location>
    <ligand>
        <name>substrate</name>
    </ligand>
</feature>
<dbReference type="OrthoDB" id="9802739at2"/>
<keyword evidence="4 7" id="KW-0521">NADP</keyword>
<evidence type="ECO:0000256" key="6">
    <source>
        <dbReference type="ARBA" id="ARBA00023277"/>
    </source>
</evidence>
<organism evidence="10 11">
    <name type="scientific">Planctomicrobium piriforme</name>
    <dbReference type="NCBI Taxonomy" id="1576369"/>
    <lineage>
        <taxon>Bacteria</taxon>
        <taxon>Pseudomonadati</taxon>
        <taxon>Planctomycetota</taxon>
        <taxon>Planctomycetia</taxon>
        <taxon>Planctomycetales</taxon>
        <taxon>Planctomycetaceae</taxon>
        <taxon>Planctomicrobium</taxon>
    </lineage>
</organism>
<dbReference type="EC" id="1.1.1.49" evidence="7"/>
<dbReference type="GO" id="GO:0009051">
    <property type="term" value="P:pentose-phosphate shunt, oxidative branch"/>
    <property type="evidence" value="ECO:0007669"/>
    <property type="project" value="TreeGrafter"/>
</dbReference>
<dbReference type="InterPro" id="IPR019796">
    <property type="entry name" value="G6P_DH_AS"/>
</dbReference>
<dbReference type="Pfam" id="PF02781">
    <property type="entry name" value="G6PD_C"/>
    <property type="match status" value="1"/>
</dbReference>
<feature type="domain" description="Glucose-6-phosphate dehydrogenase C-terminal" evidence="9">
    <location>
        <begin position="203"/>
        <end position="507"/>
    </location>
</feature>
<keyword evidence="11" id="KW-1185">Reference proteome</keyword>
<protein>
    <recommendedName>
        <fullName evidence="7">Glucose-6-phosphate 1-dehydrogenase</fullName>
        <shortName evidence="7">G6PD</shortName>
        <ecNumber evidence="7">1.1.1.49</ecNumber>
    </recommendedName>
</protein>
<feature type="binding site" evidence="7">
    <location>
        <position position="354"/>
    </location>
    <ligand>
        <name>substrate</name>
    </ligand>
</feature>
<keyword evidence="3 7" id="KW-0313">Glucose metabolism</keyword>
<keyword evidence="5 7" id="KW-0560">Oxidoreductase</keyword>
<dbReference type="PANTHER" id="PTHR23429">
    <property type="entry name" value="GLUCOSE-6-PHOSPHATE 1-DEHYDROGENASE G6PD"/>
    <property type="match status" value="1"/>
</dbReference>
<dbReference type="InterPro" id="IPR022674">
    <property type="entry name" value="G6P_DH_NAD-bd"/>
</dbReference>
<comment type="catalytic activity">
    <reaction evidence="7">
        <text>D-glucose 6-phosphate + NADP(+) = 6-phospho-D-glucono-1,5-lactone + NADPH + H(+)</text>
        <dbReference type="Rhea" id="RHEA:15841"/>
        <dbReference type="ChEBI" id="CHEBI:15378"/>
        <dbReference type="ChEBI" id="CHEBI:57783"/>
        <dbReference type="ChEBI" id="CHEBI:57955"/>
        <dbReference type="ChEBI" id="CHEBI:58349"/>
        <dbReference type="ChEBI" id="CHEBI:61548"/>
        <dbReference type="EC" id="1.1.1.49"/>
    </reaction>
</comment>
<evidence type="ECO:0000259" key="9">
    <source>
        <dbReference type="Pfam" id="PF02781"/>
    </source>
</evidence>
<feature type="binding site" evidence="7">
    <location>
        <position position="229"/>
    </location>
    <ligand>
        <name>substrate</name>
    </ligand>
</feature>
<dbReference type="PRINTS" id="PR00079">
    <property type="entry name" value="G6PDHDRGNASE"/>
</dbReference>
<dbReference type="InterPro" id="IPR001282">
    <property type="entry name" value="G6P_DH"/>
</dbReference>
<dbReference type="Proteomes" id="UP000199518">
    <property type="component" value="Unassembled WGS sequence"/>
</dbReference>
<dbReference type="HAMAP" id="MF_00966">
    <property type="entry name" value="G6PD"/>
    <property type="match status" value="1"/>
</dbReference>
<evidence type="ECO:0000256" key="1">
    <source>
        <dbReference type="ARBA" id="ARBA00004937"/>
    </source>
</evidence>
<dbReference type="UniPathway" id="UPA00115">
    <property type="reaction ID" value="UER00408"/>
</dbReference>
<evidence type="ECO:0000256" key="3">
    <source>
        <dbReference type="ARBA" id="ARBA00022526"/>
    </source>
</evidence>
<dbReference type="Gene3D" id="3.30.360.10">
    <property type="entry name" value="Dihydrodipicolinate Reductase, domain 2"/>
    <property type="match status" value="1"/>
</dbReference>
<name>A0A1I3L5K0_9PLAN</name>
<dbReference type="Pfam" id="PF00479">
    <property type="entry name" value="G6PD_N"/>
    <property type="match status" value="1"/>
</dbReference>
<gene>
    <name evidence="7" type="primary">zwf</name>
    <name evidence="10" type="ORF">SAMN05421753_112147</name>
</gene>
<reference evidence="11" key="1">
    <citation type="submission" date="2016-10" db="EMBL/GenBank/DDBJ databases">
        <authorList>
            <person name="Varghese N."/>
            <person name="Submissions S."/>
        </authorList>
    </citation>
    <scope>NUCLEOTIDE SEQUENCE [LARGE SCALE GENOMIC DNA]</scope>
    <source>
        <strain evidence="11">DSM 26348</strain>
    </source>
</reference>
<dbReference type="Gene3D" id="3.40.50.720">
    <property type="entry name" value="NAD(P)-binding Rossmann-like Domain"/>
    <property type="match status" value="1"/>
</dbReference>
<dbReference type="RefSeq" id="WP_092051932.1">
    <property type="nucleotide sequence ID" value="NZ_FOQD01000012.1"/>
</dbReference>
<feature type="binding site" evidence="7">
    <location>
        <position position="249"/>
    </location>
    <ligand>
        <name>substrate</name>
    </ligand>
</feature>
<evidence type="ECO:0000256" key="7">
    <source>
        <dbReference type="HAMAP-Rule" id="MF_00966"/>
    </source>
</evidence>
<dbReference type="GO" id="GO:0050661">
    <property type="term" value="F:NADP binding"/>
    <property type="evidence" value="ECO:0007669"/>
    <property type="project" value="UniProtKB-UniRule"/>
</dbReference>
<dbReference type="SUPFAM" id="SSF51735">
    <property type="entry name" value="NAD(P)-binding Rossmann-fold domains"/>
    <property type="match status" value="1"/>
</dbReference>
<comment type="caution">
    <text evidence="7">Lacks conserved residue(s) required for the propagation of feature annotation.</text>
</comment>
<accession>A0A1I3L5K0</accession>
<dbReference type="GO" id="GO:0005829">
    <property type="term" value="C:cytosol"/>
    <property type="evidence" value="ECO:0007669"/>
    <property type="project" value="TreeGrafter"/>
</dbReference>
<dbReference type="EMBL" id="FOQD01000012">
    <property type="protein sequence ID" value="SFI80022.1"/>
    <property type="molecule type" value="Genomic_DNA"/>
</dbReference>
<comment type="pathway">
    <text evidence="1 7">Carbohydrate degradation; pentose phosphate pathway; D-ribulose 5-phosphate from D-glucose 6-phosphate (oxidative stage): step 1/3.</text>
</comment>
<dbReference type="GO" id="GO:0004345">
    <property type="term" value="F:glucose-6-phosphate dehydrogenase activity"/>
    <property type="evidence" value="ECO:0007669"/>
    <property type="project" value="UniProtKB-UniRule"/>
</dbReference>
<evidence type="ECO:0000313" key="11">
    <source>
        <dbReference type="Proteomes" id="UP000199518"/>
    </source>
</evidence>
<dbReference type="SUPFAM" id="SSF55347">
    <property type="entry name" value="Glyceraldehyde-3-phosphate dehydrogenase-like, C-terminal domain"/>
    <property type="match status" value="1"/>
</dbReference>
<keyword evidence="6 7" id="KW-0119">Carbohydrate metabolism</keyword>
<comment type="similarity">
    <text evidence="2 7">Belongs to the glucose-6-phosphate dehydrogenase family.</text>
</comment>
<dbReference type="InterPro" id="IPR022675">
    <property type="entry name" value="G6P_DH_C"/>
</dbReference>
<dbReference type="PANTHER" id="PTHR23429:SF0">
    <property type="entry name" value="GLUCOSE-6-PHOSPHATE 1-DEHYDROGENASE"/>
    <property type="match status" value="1"/>
</dbReference>
<feature type="binding site" evidence="7">
    <location>
        <position position="191"/>
    </location>
    <ligand>
        <name>substrate</name>
    </ligand>
</feature>
<feature type="binding site" evidence="7">
    <location>
        <position position="56"/>
    </location>
    <ligand>
        <name>NADP(+)</name>
        <dbReference type="ChEBI" id="CHEBI:58349"/>
    </ligand>
</feature>
<dbReference type="PROSITE" id="PS00069">
    <property type="entry name" value="G6P_DEHYDROGENASE"/>
    <property type="match status" value="1"/>
</dbReference>
<feature type="binding site" evidence="7">
    <location>
        <begin position="97"/>
        <end position="98"/>
    </location>
    <ligand>
        <name>NADP(+)</name>
        <dbReference type="ChEBI" id="CHEBI:58349"/>
    </ligand>
</feature>
<evidence type="ECO:0000313" key="10">
    <source>
        <dbReference type="EMBL" id="SFI80022.1"/>
    </source>
</evidence>
<evidence type="ECO:0000256" key="2">
    <source>
        <dbReference type="ARBA" id="ARBA00009975"/>
    </source>
</evidence>
<comment type="function">
    <text evidence="7">Catalyzes the oxidation of glucose 6-phosphate to 6-phosphogluconolactone.</text>
</comment>
<feature type="binding site" evidence="7">
    <location>
        <position position="161"/>
    </location>
    <ligand>
        <name>NADP(+)</name>
        <dbReference type="ChEBI" id="CHEBI:58349"/>
    </ligand>
</feature>
<dbReference type="AlphaFoldDB" id="A0A1I3L5K0"/>
<dbReference type="PIRSF" id="PIRSF000110">
    <property type="entry name" value="G6PD"/>
    <property type="match status" value="1"/>
</dbReference>
<feature type="active site" description="Proton acceptor" evidence="7">
    <location>
        <position position="254"/>
    </location>
</feature>
<evidence type="ECO:0000256" key="4">
    <source>
        <dbReference type="ARBA" id="ARBA00022857"/>
    </source>
</evidence>
<evidence type="ECO:0000259" key="8">
    <source>
        <dbReference type="Pfam" id="PF00479"/>
    </source>
</evidence>
<dbReference type="NCBIfam" id="TIGR00871">
    <property type="entry name" value="zwf"/>
    <property type="match status" value="1"/>
</dbReference>
<dbReference type="InterPro" id="IPR036291">
    <property type="entry name" value="NAD(P)-bd_dom_sf"/>
</dbReference>
<evidence type="ECO:0000256" key="5">
    <source>
        <dbReference type="ARBA" id="ARBA00023002"/>
    </source>
</evidence>